<keyword evidence="11" id="KW-1185">Reference proteome</keyword>
<organism evidence="10 11">
    <name type="scientific">Kocuria atrinae</name>
    <dbReference type="NCBI Taxonomy" id="592377"/>
    <lineage>
        <taxon>Bacteria</taxon>
        <taxon>Bacillati</taxon>
        <taxon>Actinomycetota</taxon>
        <taxon>Actinomycetes</taxon>
        <taxon>Micrococcales</taxon>
        <taxon>Micrococcaceae</taxon>
        <taxon>Kocuria</taxon>
    </lineage>
</organism>
<dbReference type="EMBL" id="BAAAQA010000006">
    <property type="protein sequence ID" value="GAA2112476.1"/>
    <property type="molecule type" value="Genomic_DNA"/>
</dbReference>
<evidence type="ECO:0000313" key="11">
    <source>
        <dbReference type="Proteomes" id="UP001500166"/>
    </source>
</evidence>
<comment type="pathway">
    <text evidence="2">Cofactor biosynthesis; tetrahydrofolate biosynthesis; 2-amino-4-hydroxy-6-hydroxymethyl-7,8-dihydropteridine diphosphate from 7,8-dihydroneopterin triphosphate: step 4/4.</text>
</comment>
<evidence type="ECO:0000259" key="9">
    <source>
        <dbReference type="PROSITE" id="PS00794"/>
    </source>
</evidence>
<accession>A0ABP5J5B6</accession>
<dbReference type="CDD" id="cd00483">
    <property type="entry name" value="HPPK"/>
    <property type="match status" value="1"/>
</dbReference>
<evidence type="ECO:0000256" key="6">
    <source>
        <dbReference type="ARBA" id="ARBA00022777"/>
    </source>
</evidence>
<keyword evidence="6" id="KW-0418">Kinase</keyword>
<dbReference type="SUPFAM" id="SSF55083">
    <property type="entry name" value="6-hydroxymethyl-7,8-dihydropterin pyrophosphokinase, HPPK"/>
    <property type="match status" value="1"/>
</dbReference>
<keyword evidence="4" id="KW-0808">Transferase</keyword>
<evidence type="ECO:0000256" key="7">
    <source>
        <dbReference type="ARBA" id="ARBA00022840"/>
    </source>
</evidence>
<keyword evidence="8" id="KW-0289">Folate biosynthesis</keyword>
<comment type="catalytic activity">
    <reaction evidence="1">
        <text>6-hydroxymethyl-7,8-dihydropterin + ATP = (7,8-dihydropterin-6-yl)methyl diphosphate + AMP + H(+)</text>
        <dbReference type="Rhea" id="RHEA:11412"/>
        <dbReference type="ChEBI" id="CHEBI:15378"/>
        <dbReference type="ChEBI" id="CHEBI:30616"/>
        <dbReference type="ChEBI" id="CHEBI:44841"/>
        <dbReference type="ChEBI" id="CHEBI:72950"/>
        <dbReference type="ChEBI" id="CHEBI:456215"/>
        <dbReference type="EC" id="2.7.6.3"/>
    </reaction>
</comment>
<dbReference type="Proteomes" id="UP001500166">
    <property type="component" value="Unassembled WGS sequence"/>
</dbReference>
<evidence type="ECO:0000256" key="3">
    <source>
        <dbReference type="ARBA" id="ARBA00013253"/>
    </source>
</evidence>
<proteinExistence type="predicted"/>
<sequence length="172" mass="18803">MMTARCVVALGANLGDRLAALRSAVPALDETSGISVTGCSPVVSTRSVGGPEGSPDYFNAVVELRVELTPEETLRVCQKVEHEHGRERTVRWGPRTLDLDIIWFEGVEQQNPDLTLPHPRAHERAFVLVPWSRLDPDAELGGHMVRDLAKRAPDLEGLTTTDLTLCEPTEGS</sequence>
<gene>
    <name evidence="10" type="primary">folK</name>
    <name evidence="10" type="ORF">GCM10009824_08620</name>
</gene>
<evidence type="ECO:0000256" key="4">
    <source>
        <dbReference type="ARBA" id="ARBA00022679"/>
    </source>
</evidence>
<keyword evidence="5" id="KW-0547">Nucleotide-binding</keyword>
<dbReference type="InterPro" id="IPR000550">
    <property type="entry name" value="Hppk"/>
</dbReference>
<dbReference type="Gene3D" id="3.30.70.560">
    <property type="entry name" value="7,8-Dihydro-6-hydroxymethylpterin-pyrophosphokinase HPPK"/>
    <property type="match status" value="1"/>
</dbReference>
<dbReference type="InterPro" id="IPR035907">
    <property type="entry name" value="Hppk_sf"/>
</dbReference>
<dbReference type="EC" id="2.7.6.3" evidence="3"/>
<keyword evidence="7" id="KW-0067">ATP-binding</keyword>
<name>A0ABP5J5B6_9MICC</name>
<comment type="caution">
    <text evidence="10">The sequence shown here is derived from an EMBL/GenBank/DDBJ whole genome shotgun (WGS) entry which is preliminary data.</text>
</comment>
<evidence type="ECO:0000256" key="8">
    <source>
        <dbReference type="ARBA" id="ARBA00022909"/>
    </source>
</evidence>
<protein>
    <recommendedName>
        <fullName evidence="3">2-amino-4-hydroxy-6-hydroxymethyldihydropteridine diphosphokinase</fullName>
        <ecNumber evidence="3">2.7.6.3</ecNumber>
    </recommendedName>
</protein>
<dbReference type="PANTHER" id="PTHR43071">
    <property type="entry name" value="2-AMINO-4-HYDROXY-6-HYDROXYMETHYLDIHYDROPTERIDINE PYROPHOSPHOKINASE"/>
    <property type="match status" value="1"/>
</dbReference>
<dbReference type="NCBIfam" id="TIGR01498">
    <property type="entry name" value="folK"/>
    <property type="match status" value="1"/>
</dbReference>
<evidence type="ECO:0000256" key="2">
    <source>
        <dbReference type="ARBA" id="ARBA00005051"/>
    </source>
</evidence>
<reference evidence="11" key="1">
    <citation type="journal article" date="2019" name="Int. J. Syst. Evol. Microbiol.">
        <title>The Global Catalogue of Microorganisms (GCM) 10K type strain sequencing project: providing services to taxonomists for standard genome sequencing and annotation.</title>
        <authorList>
            <consortium name="The Broad Institute Genomics Platform"/>
            <consortium name="The Broad Institute Genome Sequencing Center for Infectious Disease"/>
            <person name="Wu L."/>
            <person name="Ma J."/>
        </authorList>
    </citation>
    <scope>NUCLEOTIDE SEQUENCE [LARGE SCALE GENOMIC DNA]</scope>
    <source>
        <strain evidence="11">JCM 15914</strain>
    </source>
</reference>
<evidence type="ECO:0000256" key="1">
    <source>
        <dbReference type="ARBA" id="ARBA00000198"/>
    </source>
</evidence>
<evidence type="ECO:0000256" key="5">
    <source>
        <dbReference type="ARBA" id="ARBA00022741"/>
    </source>
</evidence>
<dbReference type="PANTHER" id="PTHR43071:SF1">
    <property type="entry name" value="2-AMINO-4-HYDROXY-6-HYDROXYMETHYLDIHYDROPTERIDINE PYROPHOSPHOKINASE"/>
    <property type="match status" value="1"/>
</dbReference>
<dbReference type="PROSITE" id="PS00794">
    <property type="entry name" value="HPPK"/>
    <property type="match status" value="1"/>
</dbReference>
<feature type="domain" description="7,8-dihydro-6-hydroxymethylpterin-pyrophosphokinase" evidence="9">
    <location>
        <begin position="91"/>
        <end position="102"/>
    </location>
</feature>
<evidence type="ECO:0000313" key="10">
    <source>
        <dbReference type="EMBL" id="GAA2112476.1"/>
    </source>
</evidence>
<dbReference type="Pfam" id="PF01288">
    <property type="entry name" value="HPPK"/>
    <property type="match status" value="1"/>
</dbReference>